<dbReference type="Gene3D" id="1.10.2020.10">
    <property type="entry name" value="uronate isomerase, domain 2, chain A"/>
    <property type="match status" value="1"/>
</dbReference>
<comment type="caution">
    <text evidence="8">The sequence shown here is derived from an EMBL/GenBank/DDBJ whole genome shotgun (WGS) entry which is preliminary data.</text>
</comment>
<evidence type="ECO:0000256" key="4">
    <source>
        <dbReference type="ARBA" id="ARBA00012546"/>
    </source>
</evidence>
<comment type="pathway">
    <text evidence="2 7">Carbohydrate metabolism; pentose and glucuronate interconversion.</text>
</comment>
<evidence type="ECO:0000256" key="1">
    <source>
        <dbReference type="ARBA" id="ARBA00001165"/>
    </source>
</evidence>
<dbReference type="Gene3D" id="3.20.20.140">
    <property type="entry name" value="Metal-dependent hydrolases"/>
    <property type="match status" value="1"/>
</dbReference>
<dbReference type="OrthoDB" id="9766564at2"/>
<evidence type="ECO:0000256" key="6">
    <source>
        <dbReference type="ARBA" id="ARBA00023235"/>
    </source>
</evidence>
<dbReference type="GO" id="GO:0042840">
    <property type="term" value="P:D-glucuronate catabolic process"/>
    <property type="evidence" value="ECO:0007669"/>
    <property type="project" value="TreeGrafter"/>
</dbReference>
<comment type="catalytic activity">
    <reaction evidence="1 7">
        <text>D-glucuronate = D-fructuronate</text>
        <dbReference type="Rhea" id="RHEA:13049"/>
        <dbReference type="ChEBI" id="CHEBI:58720"/>
        <dbReference type="ChEBI" id="CHEBI:59863"/>
        <dbReference type="EC" id="5.3.1.12"/>
    </reaction>
</comment>
<evidence type="ECO:0000256" key="7">
    <source>
        <dbReference type="HAMAP-Rule" id="MF_00675"/>
    </source>
</evidence>
<dbReference type="AlphaFoldDB" id="A0A5M6IIN8"/>
<keyword evidence="9" id="KW-1185">Reference proteome</keyword>
<name>A0A5M6IIN8_9PROT</name>
<dbReference type="UniPathway" id="UPA00246"/>
<dbReference type="InterPro" id="IPR032466">
    <property type="entry name" value="Metal_Hydrolase"/>
</dbReference>
<keyword evidence="6 7" id="KW-0413">Isomerase</keyword>
<evidence type="ECO:0000313" key="8">
    <source>
        <dbReference type="EMBL" id="KAA5608141.1"/>
    </source>
</evidence>
<dbReference type="SUPFAM" id="SSF51556">
    <property type="entry name" value="Metallo-dependent hydrolases"/>
    <property type="match status" value="1"/>
</dbReference>
<dbReference type="GO" id="GO:0019698">
    <property type="term" value="P:D-galacturonate catabolic process"/>
    <property type="evidence" value="ECO:0007669"/>
    <property type="project" value="TreeGrafter"/>
</dbReference>
<protein>
    <recommendedName>
        <fullName evidence="5 7">Uronate isomerase</fullName>
        <ecNumber evidence="4 7">5.3.1.12</ecNumber>
    </recommendedName>
    <alternativeName>
        <fullName evidence="7">Glucuronate isomerase</fullName>
    </alternativeName>
    <alternativeName>
        <fullName evidence="7">Uronic isomerase</fullName>
    </alternativeName>
</protein>
<evidence type="ECO:0000256" key="3">
    <source>
        <dbReference type="ARBA" id="ARBA00008397"/>
    </source>
</evidence>
<dbReference type="PANTHER" id="PTHR30068">
    <property type="entry name" value="URONATE ISOMERASE"/>
    <property type="match status" value="1"/>
</dbReference>
<organism evidence="8 9">
    <name type="scientific">Rhodovastum atsumiense</name>
    <dbReference type="NCBI Taxonomy" id="504468"/>
    <lineage>
        <taxon>Bacteria</taxon>
        <taxon>Pseudomonadati</taxon>
        <taxon>Pseudomonadota</taxon>
        <taxon>Alphaproteobacteria</taxon>
        <taxon>Acetobacterales</taxon>
        <taxon>Acetobacteraceae</taxon>
        <taxon>Rhodovastum</taxon>
    </lineage>
</organism>
<accession>A0A5M6IIN8</accession>
<dbReference type="Proteomes" id="UP000325255">
    <property type="component" value="Unassembled WGS sequence"/>
</dbReference>
<dbReference type="NCBIfam" id="NF002794">
    <property type="entry name" value="PRK02925.1"/>
    <property type="match status" value="1"/>
</dbReference>
<evidence type="ECO:0000313" key="9">
    <source>
        <dbReference type="Proteomes" id="UP000325255"/>
    </source>
</evidence>
<comment type="similarity">
    <text evidence="3 7">Belongs to the metallo-dependent hydrolases superfamily. Uronate isomerase family.</text>
</comment>
<evidence type="ECO:0000256" key="5">
    <source>
        <dbReference type="ARBA" id="ARBA00020555"/>
    </source>
</evidence>
<dbReference type="EMBL" id="VWPK01000103">
    <property type="protein sequence ID" value="KAA5608141.1"/>
    <property type="molecule type" value="Genomic_DNA"/>
</dbReference>
<proteinExistence type="inferred from homology"/>
<dbReference type="PANTHER" id="PTHR30068:SF4">
    <property type="entry name" value="URONATE ISOMERASE"/>
    <property type="match status" value="1"/>
</dbReference>
<dbReference type="HAMAP" id="MF_00675">
    <property type="entry name" value="UxaC"/>
    <property type="match status" value="1"/>
</dbReference>
<dbReference type="RefSeq" id="WP_150045641.1">
    <property type="nucleotide sequence ID" value="NZ_OW485601.1"/>
</dbReference>
<sequence>MFITEDFLLDTGWSRKLYHEIAADLPIIDYHAHLPPADIAGRKTFRNIAELWLGRGNAGDHYKWRLMRASGVPERLITGDADDRDRFLAFCRVLPLAAGNPILHWSHLELKRIFGINTVINAETGPRLWDEVNEQLAGMDTWSFLTQARVEVSCTTDDPADDLAAHAALARSDLSTRVLPAYRPDKAMRIDADAFPAYLEQLGRTANVGIDSFASLVRALTARIDFFHDHGARASDHAVDVPLPTTIPDDATVERLFARRLAGETLTAEERSGYVAALLLHLGRAYARKGWTMCLHIGALRNTNSRGLAVRGPDTGYDAIAEMTIAAPLARLLDALDSENLLPKTMLFCLNPTMNAMLSVLTGCFQDGSVAGKLQFGPAWWFNDHKDGNLEQMRVLASHGVLGTFVGMVTDSRSFASFPRHDYFRRLLCRLLGRWVEDGEYPADLDALATIVRGVSHGNAKSYFGL</sequence>
<reference evidence="8 9" key="1">
    <citation type="submission" date="2019-09" db="EMBL/GenBank/DDBJ databases">
        <title>Genome sequence of Rhodovastum atsumiense, a diverse member of the Acetobacteraceae family of non-sulfur purple photosynthetic bacteria.</title>
        <authorList>
            <person name="Meyer T."/>
            <person name="Kyndt J."/>
        </authorList>
    </citation>
    <scope>NUCLEOTIDE SEQUENCE [LARGE SCALE GENOMIC DNA]</scope>
    <source>
        <strain evidence="8 9">DSM 21279</strain>
    </source>
</reference>
<comment type="catalytic activity">
    <reaction evidence="7">
        <text>aldehydo-D-galacturonate = keto-D-tagaturonate</text>
        <dbReference type="Rhea" id="RHEA:27702"/>
        <dbReference type="ChEBI" id="CHEBI:12952"/>
        <dbReference type="ChEBI" id="CHEBI:17886"/>
    </reaction>
</comment>
<gene>
    <name evidence="7 8" type="primary">uxaC</name>
    <name evidence="8" type="ORF">F1189_30485</name>
</gene>
<dbReference type="GO" id="GO:0008880">
    <property type="term" value="F:glucuronate isomerase activity"/>
    <property type="evidence" value="ECO:0007669"/>
    <property type="project" value="UniProtKB-UniRule"/>
</dbReference>
<dbReference type="EC" id="5.3.1.12" evidence="4 7"/>
<dbReference type="Pfam" id="PF02614">
    <property type="entry name" value="UxaC"/>
    <property type="match status" value="1"/>
</dbReference>
<dbReference type="InterPro" id="IPR003766">
    <property type="entry name" value="Uronate_isomerase"/>
</dbReference>
<evidence type="ECO:0000256" key="2">
    <source>
        <dbReference type="ARBA" id="ARBA00004892"/>
    </source>
</evidence>